<sequence length="580" mass="64401">MNQKKSKSGKKLHIPKSKAGKVLLNLVITAVIGLVYFYFTLPALNLQSEEFYTFVGLLCVVYIVCAFITGGFHLEGSTVTTAAGTVTTAQGGKVKEYFRFIKKQCLPIGILLVLLIVVALVGQVISLPIFRAAAYRELLDVQEGDFVSDVKEISFDEIPMLDEDSARYLSTTQMGTIPDMASQFEVAYDSTQINYQGRPVRVAPLEYADLIKWFTNRSEGLPAYIVVDMVTQEVQVVRLPEGQGIKYSPSEPLNRNVYRHLRFNYPTYMFATPSFEIDEEGNPWWICPRVVKTIGLFGGTDISGAVLMNAVTGECTYYAHEDVPQWVDRVYLASLIMQQYDYYGTLIHGFINSIFGQKDVRVTTEGYNYIAMNDDVYMYTGVTSATSDQSNLGFLLCNQRTKETKFYTVPGATEQSARASAEGMVQDQGYTSTFPLLLNVADQPTYFIALKDNRQLVKQYAMVNVGQFTVVGIGDTVAACEQDYLEQLSAKGIAVDQGSRLETDVSGVIADIRSAVIDGNTYYYFSLEDGDVYYSIPARDNDIAVILNPGDRVTINHAPVAEGDAPDIVEGYTITLDRRG</sequence>
<protein>
    <submittedName>
        <fullName evidence="2">CvpA family protein</fullName>
    </submittedName>
</protein>
<feature type="transmembrane region" description="Helical" evidence="1">
    <location>
        <begin position="51"/>
        <end position="72"/>
    </location>
</feature>
<evidence type="ECO:0000313" key="2">
    <source>
        <dbReference type="EMBL" id="HJG87532.1"/>
    </source>
</evidence>
<keyword evidence="1" id="KW-0472">Membrane</keyword>
<keyword evidence="1" id="KW-0812">Transmembrane</keyword>
<reference evidence="2" key="2">
    <citation type="submission" date="2021-09" db="EMBL/GenBank/DDBJ databases">
        <authorList>
            <person name="Gilroy R."/>
        </authorList>
    </citation>
    <scope>NUCLEOTIDE SEQUENCE</scope>
    <source>
        <strain evidence="2">CHK179-5677</strain>
    </source>
</reference>
<proteinExistence type="predicted"/>
<dbReference type="AlphaFoldDB" id="A0A921STQ4"/>
<dbReference type="RefSeq" id="WP_295368819.1">
    <property type="nucleotide sequence ID" value="NZ_DYUC01000108.1"/>
</dbReference>
<keyword evidence="1" id="KW-1133">Transmembrane helix</keyword>
<evidence type="ECO:0000256" key="1">
    <source>
        <dbReference type="SAM" id="Phobius"/>
    </source>
</evidence>
<gene>
    <name evidence="2" type="ORF">K8V01_11015</name>
</gene>
<comment type="caution">
    <text evidence="2">The sequence shown here is derived from an EMBL/GenBank/DDBJ whole genome shotgun (WGS) entry which is preliminary data.</text>
</comment>
<organism evidence="2 3">
    <name type="scientific">Pseudoflavonifractor capillosus</name>
    <dbReference type="NCBI Taxonomy" id="106588"/>
    <lineage>
        <taxon>Bacteria</taxon>
        <taxon>Bacillati</taxon>
        <taxon>Bacillota</taxon>
        <taxon>Clostridia</taxon>
        <taxon>Eubacteriales</taxon>
        <taxon>Oscillospiraceae</taxon>
        <taxon>Pseudoflavonifractor</taxon>
    </lineage>
</organism>
<feature type="transmembrane region" description="Helical" evidence="1">
    <location>
        <begin position="21"/>
        <end position="39"/>
    </location>
</feature>
<name>A0A921STQ4_9FIRM</name>
<reference evidence="2" key="1">
    <citation type="journal article" date="2021" name="PeerJ">
        <title>Extensive microbial diversity within the chicken gut microbiome revealed by metagenomics and culture.</title>
        <authorList>
            <person name="Gilroy R."/>
            <person name="Ravi A."/>
            <person name="Getino M."/>
            <person name="Pursley I."/>
            <person name="Horton D.L."/>
            <person name="Alikhan N.F."/>
            <person name="Baker D."/>
            <person name="Gharbi K."/>
            <person name="Hall N."/>
            <person name="Watson M."/>
            <person name="Adriaenssens E.M."/>
            <person name="Foster-Nyarko E."/>
            <person name="Jarju S."/>
            <person name="Secka A."/>
            <person name="Antonio M."/>
            <person name="Oren A."/>
            <person name="Chaudhuri R.R."/>
            <person name="La Ragione R."/>
            <person name="Hildebrand F."/>
            <person name="Pallen M.J."/>
        </authorList>
    </citation>
    <scope>NUCLEOTIDE SEQUENCE</scope>
    <source>
        <strain evidence="2">CHK179-5677</strain>
    </source>
</reference>
<feature type="transmembrane region" description="Helical" evidence="1">
    <location>
        <begin position="105"/>
        <end position="130"/>
    </location>
</feature>
<dbReference type="Proteomes" id="UP000760668">
    <property type="component" value="Unassembled WGS sequence"/>
</dbReference>
<dbReference type="EMBL" id="DYUC01000108">
    <property type="protein sequence ID" value="HJG87532.1"/>
    <property type="molecule type" value="Genomic_DNA"/>
</dbReference>
<accession>A0A921STQ4</accession>
<evidence type="ECO:0000313" key="3">
    <source>
        <dbReference type="Proteomes" id="UP000760668"/>
    </source>
</evidence>